<feature type="domain" description="LptD C-terminal" evidence="8">
    <location>
        <begin position="365"/>
        <end position="775"/>
    </location>
</feature>
<feature type="compositionally biased region" description="Basic and acidic residues" evidence="5">
    <location>
        <begin position="8"/>
        <end position="34"/>
    </location>
</feature>
<evidence type="ECO:0000313" key="10">
    <source>
        <dbReference type="Proteomes" id="UP000332515"/>
    </source>
</evidence>
<accession>A0A6A7Y1D5</accession>
<feature type="region of interest" description="Disordered" evidence="5">
    <location>
        <begin position="1"/>
        <end position="35"/>
    </location>
</feature>
<dbReference type="PANTHER" id="PTHR30189">
    <property type="entry name" value="LPS-ASSEMBLY PROTEIN"/>
    <property type="match status" value="1"/>
</dbReference>
<keyword evidence="3 4" id="KW-0998">Cell outer membrane</keyword>
<dbReference type="Proteomes" id="UP000332515">
    <property type="component" value="Unassembled WGS sequence"/>
</dbReference>
<keyword evidence="6" id="KW-0812">Transmembrane</keyword>
<keyword evidence="1 4" id="KW-0732">Signal</keyword>
<keyword evidence="10" id="KW-1185">Reference proteome</keyword>
<dbReference type="InterPro" id="IPR050218">
    <property type="entry name" value="LptD"/>
</dbReference>
<evidence type="ECO:0000256" key="5">
    <source>
        <dbReference type="SAM" id="MobiDB-lite"/>
    </source>
</evidence>
<comment type="caution">
    <text evidence="4">Lacks conserved residue(s) required for the propagation of feature annotation.</text>
</comment>
<evidence type="ECO:0000259" key="7">
    <source>
        <dbReference type="Pfam" id="PF03968"/>
    </source>
</evidence>
<comment type="subcellular location">
    <subcellularLocation>
        <location evidence="4">Cell outer membrane</location>
    </subcellularLocation>
</comment>
<protein>
    <recommendedName>
        <fullName evidence="4">LPS-assembly protein LptD</fullName>
    </recommendedName>
</protein>
<dbReference type="InterPro" id="IPR007543">
    <property type="entry name" value="LptD_C"/>
</dbReference>
<comment type="subunit">
    <text evidence="4">Component of the lipopolysaccharide transport and assembly complex.</text>
</comment>
<dbReference type="PANTHER" id="PTHR30189:SF1">
    <property type="entry name" value="LPS-ASSEMBLY PROTEIN LPTD"/>
    <property type="match status" value="1"/>
</dbReference>
<comment type="similarity">
    <text evidence="4">Belongs to the LptD family.</text>
</comment>
<feature type="transmembrane region" description="Helical" evidence="6">
    <location>
        <begin position="40"/>
        <end position="62"/>
    </location>
</feature>
<dbReference type="InterPro" id="IPR005653">
    <property type="entry name" value="OstA-like_N"/>
</dbReference>
<evidence type="ECO:0000256" key="2">
    <source>
        <dbReference type="ARBA" id="ARBA00023136"/>
    </source>
</evidence>
<feature type="domain" description="Organic solvent tolerance-like N-terminal" evidence="7">
    <location>
        <begin position="114"/>
        <end position="207"/>
    </location>
</feature>
<dbReference type="InterPro" id="IPR020889">
    <property type="entry name" value="LipoPS_assembly_LptD"/>
</dbReference>
<gene>
    <name evidence="4" type="primary">lptD</name>
    <name evidence="9" type="ORF">F0357_03320</name>
</gene>
<name>A0A6A7Y1D5_9HYPH</name>
<keyword evidence="2 4" id="KW-0472">Membrane</keyword>
<dbReference type="GO" id="GO:1990351">
    <property type="term" value="C:transporter complex"/>
    <property type="evidence" value="ECO:0007669"/>
    <property type="project" value="TreeGrafter"/>
</dbReference>
<dbReference type="AlphaFoldDB" id="A0A6A7Y1D5"/>
<evidence type="ECO:0000259" key="8">
    <source>
        <dbReference type="Pfam" id="PF04453"/>
    </source>
</evidence>
<dbReference type="EMBL" id="VWNA01000001">
    <property type="protein sequence ID" value="MQT11719.1"/>
    <property type="molecule type" value="Genomic_DNA"/>
</dbReference>
<evidence type="ECO:0000256" key="3">
    <source>
        <dbReference type="ARBA" id="ARBA00023237"/>
    </source>
</evidence>
<organism evidence="9 10">
    <name type="scientific">Segnochrobactrum spirostomi</name>
    <dbReference type="NCBI Taxonomy" id="2608987"/>
    <lineage>
        <taxon>Bacteria</taxon>
        <taxon>Pseudomonadati</taxon>
        <taxon>Pseudomonadota</taxon>
        <taxon>Alphaproteobacteria</taxon>
        <taxon>Hyphomicrobiales</taxon>
        <taxon>Segnochrobactraceae</taxon>
        <taxon>Segnochrobactrum</taxon>
    </lineage>
</organism>
<dbReference type="GO" id="GO:0015920">
    <property type="term" value="P:lipopolysaccharide transport"/>
    <property type="evidence" value="ECO:0007669"/>
    <property type="project" value="InterPro"/>
</dbReference>
<evidence type="ECO:0000313" key="9">
    <source>
        <dbReference type="EMBL" id="MQT11719.1"/>
    </source>
</evidence>
<proteinExistence type="inferred from homology"/>
<keyword evidence="6" id="KW-1133">Transmembrane helix</keyword>
<comment type="function">
    <text evidence="4">Involved in the assembly of lipopolysaccharide (LPS) at the surface of the outer membrane.</text>
</comment>
<dbReference type="Gene3D" id="2.60.450.10">
    <property type="entry name" value="Lipopolysaccharide (LPS) transport protein A like domain"/>
    <property type="match status" value="1"/>
</dbReference>
<reference evidence="9 10" key="1">
    <citation type="submission" date="2019-09" db="EMBL/GenBank/DDBJ databases">
        <title>Segnochrobactrum spirostomi gen. nov., sp. nov., isolated from the ciliate Spirostomum cf. yagiui and description of a novel family, Segnochrobactraceae fam. nov. within the order Rhizobiales of the class Alphaproteobacteria.</title>
        <authorList>
            <person name="Akter S."/>
            <person name="Shazib S.U.A."/>
            <person name="Shin M.K."/>
        </authorList>
    </citation>
    <scope>NUCLEOTIDE SEQUENCE [LARGE SCALE GENOMIC DNA]</scope>
    <source>
        <strain evidence="9 10">Sp-1</strain>
    </source>
</reference>
<sequence>MVARDRRRPVGLDDLVERGGRMTRPHPDRVPDGRTRRRRIAMSGTAMVLLCALALSVTRGAAQPSAASITPQTNAAQTTTVAQTGTTASNASAKGGSMAVFGPKVDPNAKMLLESDQVSYDSGTNVVTATGNVQIYYDGNTLTADKVVVDRTKNTVQAVGQVRITDSDGNVVTAESANLTDDFKNGVMETVRAYTGQRTMIAANKATREGGETTVFSRGVYTACESCTDSNKPPIWQIKAKKITHKEDEHMLYYHEAQLDFLGVPIAYMPYMSQPDPTVKRKSGFLMPSLVAGSDIGYGTRIPYFWAPAPNYDLTVAATPLSRQGVLLDATWRQRFVTGQYTIQASGISQADPSAFGNTSANIDQRGFARTTGEFLLNNYWKWGWDLGWTSDPSYLTDYGSVGSGQTELTSTVYLNGVRDRNYFDLRAYAYRVSQVNLLDTSLQAADGFSAPGLDQQSKQPIVHPVWDYDGVWGDPIAGGELSWKSNLTSLTRETTDAYSVTTPEGTIDRFRGIEGTFNRYSLYAQWRRQYVDGLGQIFTPFAYAQGDIFQLDNADPDVTRLTDQSVVVRAMPAVGAEYRYPWLVASTWGSQVFEPIAQIIVRPDEQNIGDLPNEDSQSIIYDETTLFEWDKFSGFDRTEGGTRANVGLQYSLQMPGVGALHATAGQSFQLAGRNSYQVPDILYSTADSGLQTTQSDYVAGAMLTTEQAFKIGSSFRFASNDLSVNSAEIAVSNVFGPLTGQVIYAYLAKQPDLGVDKDREEIHPAASLQLIDQWRTFGAIRYDMIGKDVVGDSLGVAYDDEAFSVSLALSEDRSGSSGQAVSRTAYLRVGLRTLGDISTSSSGF</sequence>
<dbReference type="GO" id="GO:0009279">
    <property type="term" value="C:cell outer membrane"/>
    <property type="evidence" value="ECO:0007669"/>
    <property type="project" value="UniProtKB-SubCell"/>
</dbReference>
<dbReference type="HAMAP" id="MF_01411">
    <property type="entry name" value="LPS_assembly_LptD"/>
    <property type="match status" value="1"/>
</dbReference>
<comment type="caution">
    <text evidence="9">The sequence shown here is derived from an EMBL/GenBank/DDBJ whole genome shotgun (WGS) entry which is preliminary data.</text>
</comment>
<dbReference type="Pfam" id="PF03968">
    <property type="entry name" value="LptD_N"/>
    <property type="match status" value="1"/>
</dbReference>
<dbReference type="GO" id="GO:0043165">
    <property type="term" value="P:Gram-negative-bacterium-type cell outer membrane assembly"/>
    <property type="evidence" value="ECO:0007669"/>
    <property type="project" value="UniProtKB-UniRule"/>
</dbReference>
<dbReference type="Pfam" id="PF04453">
    <property type="entry name" value="LptD"/>
    <property type="match status" value="1"/>
</dbReference>
<evidence type="ECO:0000256" key="6">
    <source>
        <dbReference type="SAM" id="Phobius"/>
    </source>
</evidence>
<evidence type="ECO:0000256" key="1">
    <source>
        <dbReference type="ARBA" id="ARBA00022729"/>
    </source>
</evidence>
<evidence type="ECO:0000256" key="4">
    <source>
        <dbReference type="HAMAP-Rule" id="MF_01411"/>
    </source>
</evidence>